<sequence length="185" mass="20988">MSQIWKSIIIIIIMVVVVVGGVYFWQQNKEVKNQSAARQETKDQEVFKGSGFSFVYPSKYVADEKGLWTEEGYEWHLNPPETCSFCHTPYIAVKAEATNQTLTQYIITNLALPGNSLKEAFQQGGISYEEIKIGGREYIKITTDEMVLTTGYYLKNKNTVVSFQVFGEGQDENELKEIVGSLVFE</sequence>
<feature type="transmembrane region" description="Helical" evidence="1">
    <location>
        <begin position="7"/>
        <end position="25"/>
    </location>
</feature>
<dbReference type="Proteomes" id="UP000178347">
    <property type="component" value="Unassembled WGS sequence"/>
</dbReference>
<gene>
    <name evidence="2" type="ORF">A3G00_04095</name>
</gene>
<evidence type="ECO:0000256" key="1">
    <source>
        <dbReference type="SAM" id="Phobius"/>
    </source>
</evidence>
<keyword evidence="1" id="KW-1133">Transmembrane helix</keyword>
<dbReference type="STRING" id="1798692.A3G00_04095"/>
<dbReference type="Pfam" id="PF18933">
    <property type="entry name" value="PsbP_2"/>
    <property type="match status" value="1"/>
</dbReference>
<organism evidence="2 3">
    <name type="scientific">Candidatus Magasanikbacteria bacterium RIFCSPLOWO2_12_FULL_43_12</name>
    <dbReference type="NCBI Taxonomy" id="1798692"/>
    <lineage>
        <taxon>Bacteria</taxon>
        <taxon>Candidatus Magasanikiibacteriota</taxon>
    </lineage>
</organism>
<reference evidence="2 3" key="1">
    <citation type="journal article" date="2016" name="Nat. Commun.">
        <title>Thousands of microbial genomes shed light on interconnected biogeochemical processes in an aquifer system.</title>
        <authorList>
            <person name="Anantharaman K."/>
            <person name="Brown C.T."/>
            <person name="Hug L.A."/>
            <person name="Sharon I."/>
            <person name="Castelle C.J."/>
            <person name="Probst A.J."/>
            <person name="Thomas B.C."/>
            <person name="Singh A."/>
            <person name="Wilkins M.J."/>
            <person name="Karaoz U."/>
            <person name="Brodie E.L."/>
            <person name="Williams K.H."/>
            <person name="Hubbard S.S."/>
            <person name="Banfield J.F."/>
        </authorList>
    </citation>
    <scope>NUCLEOTIDE SEQUENCE [LARGE SCALE GENOMIC DNA]</scope>
</reference>
<dbReference type="AlphaFoldDB" id="A0A1F6MVV9"/>
<evidence type="ECO:0000313" key="3">
    <source>
        <dbReference type="Proteomes" id="UP000178347"/>
    </source>
</evidence>
<protein>
    <submittedName>
        <fullName evidence="2">Uncharacterized protein</fullName>
    </submittedName>
</protein>
<keyword evidence="1" id="KW-0472">Membrane</keyword>
<evidence type="ECO:0000313" key="2">
    <source>
        <dbReference type="EMBL" id="OGH75648.1"/>
    </source>
</evidence>
<proteinExistence type="predicted"/>
<comment type="caution">
    <text evidence="2">The sequence shown here is derived from an EMBL/GenBank/DDBJ whole genome shotgun (WGS) entry which is preliminary data.</text>
</comment>
<keyword evidence="1" id="KW-0812">Transmembrane</keyword>
<accession>A0A1F6MVV9</accession>
<name>A0A1F6MVV9_9BACT</name>
<dbReference type="EMBL" id="MFQN01000004">
    <property type="protein sequence ID" value="OGH75648.1"/>
    <property type="molecule type" value="Genomic_DNA"/>
</dbReference>